<dbReference type="InterPro" id="IPR018114">
    <property type="entry name" value="TRYPSIN_HIS"/>
</dbReference>
<dbReference type="SUPFAM" id="SSF50494">
    <property type="entry name" value="Trypsin-like serine proteases"/>
    <property type="match status" value="1"/>
</dbReference>
<evidence type="ECO:0000313" key="12">
    <source>
        <dbReference type="Proteomes" id="UP001286313"/>
    </source>
</evidence>
<dbReference type="Proteomes" id="UP001286313">
    <property type="component" value="Unassembled WGS sequence"/>
</dbReference>
<name>A0AAE1KKT0_PETCI</name>
<evidence type="ECO:0000256" key="6">
    <source>
        <dbReference type="ARBA" id="ARBA00024195"/>
    </source>
</evidence>
<organism evidence="11 12">
    <name type="scientific">Petrolisthes cinctipes</name>
    <name type="common">Flat porcelain crab</name>
    <dbReference type="NCBI Taxonomy" id="88211"/>
    <lineage>
        <taxon>Eukaryota</taxon>
        <taxon>Metazoa</taxon>
        <taxon>Ecdysozoa</taxon>
        <taxon>Arthropoda</taxon>
        <taxon>Crustacea</taxon>
        <taxon>Multicrustacea</taxon>
        <taxon>Malacostraca</taxon>
        <taxon>Eumalacostraca</taxon>
        <taxon>Eucarida</taxon>
        <taxon>Decapoda</taxon>
        <taxon>Pleocyemata</taxon>
        <taxon>Anomura</taxon>
        <taxon>Galatheoidea</taxon>
        <taxon>Porcellanidae</taxon>
        <taxon>Petrolisthes</taxon>
    </lineage>
</organism>
<dbReference type="AlphaFoldDB" id="A0AAE1KKT0"/>
<dbReference type="SMART" id="SM00680">
    <property type="entry name" value="CLIP"/>
    <property type="match status" value="1"/>
</dbReference>
<feature type="region of interest" description="Disordered" evidence="8">
    <location>
        <begin position="166"/>
        <end position="188"/>
    </location>
</feature>
<keyword evidence="3 7" id="KW-0378">Hydrolase</keyword>
<keyword evidence="4 7" id="KW-0720">Serine protease</keyword>
<dbReference type="InterPro" id="IPR009003">
    <property type="entry name" value="Peptidase_S1_PA"/>
</dbReference>
<dbReference type="PANTHER" id="PTHR24252">
    <property type="entry name" value="ACROSIN-RELATED"/>
    <property type="match status" value="1"/>
</dbReference>
<feature type="compositionally biased region" description="Low complexity" evidence="8">
    <location>
        <begin position="217"/>
        <end position="243"/>
    </location>
</feature>
<protein>
    <submittedName>
        <fullName evidence="11">Uncharacterized protein</fullName>
    </submittedName>
</protein>
<dbReference type="EMBL" id="JAWQEG010001968">
    <property type="protein sequence ID" value="KAK3875423.1"/>
    <property type="molecule type" value="Genomic_DNA"/>
</dbReference>
<evidence type="ECO:0000256" key="1">
    <source>
        <dbReference type="ARBA" id="ARBA00022670"/>
    </source>
</evidence>
<dbReference type="GO" id="GO:0006508">
    <property type="term" value="P:proteolysis"/>
    <property type="evidence" value="ECO:0007669"/>
    <property type="project" value="UniProtKB-KW"/>
</dbReference>
<feature type="region of interest" description="Disordered" evidence="8">
    <location>
        <begin position="270"/>
        <end position="304"/>
    </location>
</feature>
<reference evidence="11" key="1">
    <citation type="submission" date="2023-10" db="EMBL/GenBank/DDBJ databases">
        <title>Genome assemblies of two species of porcelain crab, Petrolisthes cinctipes and Petrolisthes manimaculis (Anomura: Porcellanidae).</title>
        <authorList>
            <person name="Angst P."/>
        </authorList>
    </citation>
    <scope>NUCLEOTIDE SEQUENCE</scope>
    <source>
        <strain evidence="11">PB745_01</strain>
        <tissue evidence="11">Gill</tissue>
    </source>
</reference>
<keyword evidence="1 7" id="KW-0645">Protease</keyword>
<dbReference type="InterPro" id="IPR033116">
    <property type="entry name" value="TRYPSIN_SER"/>
</dbReference>
<proteinExistence type="inferred from homology"/>
<dbReference type="InterPro" id="IPR001254">
    <property type="entry name" value="Trypsin_dom"/>
</dbReference>
<feature type="domain" description="Peptidase S1" evidence="9">
    <location>
        <begin position="493"/>
        <end position="741"/>
    </location>
</feature>
<dbReference type="PROSITE" id="PS50240">
    <property type="entry name" value="TRYPSIN_DOM"/>
    <property type="match status" value="1"/>
</dbReference>
<evidence type="ECO:0000256" key="4">
    <source>
        <dbReference type="ARBA" id="ARBA00022825"/>
    </source>
</evidence>
<evidence type="ECO:0000256" key="3">
    <source>
        <dbReference type="ARBA" id="ARBA00022801"/>
    </source>
</evidence>
<accession>A0AAE1KKT0</accession>
<dbReference type="Pfam" id="PF00089">
    <property type="entry name" value="Trypsin"/>
    <property type="match status" value="1"/>
</dbReference>
<dbReference type="Gene3D" id="2.40.10.10">
    <property type="entry name" value="Trypsin-like serine proteases"/>
    <property type="match status" value="1"/>
</dbReference>
<keyword evidence="5" id="KW-1015">Disulfide bond</keyword>
<evidence type="ECO:0000256" key="5">
    <source>
        <dbReference type="ARBA" id="ARBA00023157"/>
    </source>
</evidence>
<gene>
    <name evidence="11" type="ORF">Pcinc_019707</name>
</gene>
<dbReference type="PROSITE" id="PS51888">
    <property type="entry name" value="CLIP"/>
    <property type="match status" value="1"/>
</dbReference>
<feature type="region of interest" description="Disordered" evidence="8">
    <location>
        <begin position="210"/>
        <end position="243"/>
    </location>
</feature>
<keyword evidence="12" id="KW-1185">Reference proteome</keyword>
<comment type="similarity">
    <text evidence="6">Belongs to the peptidase S1 family. CLIP subfamily.</text>
</comment>
<dbReference type="GO" id="GO:0004252">
    <property type="term" value="F:serine-type endopeptidase activity"/>
    <property type="evidence" value="ECO:0007669"/>
    <property type="project" value="InterPro"/>
</dbReference>
<comment type="caution">
    <text evidence="11">The sequence shown here is derived from an EMBL/GenBank/DDBJ whole genome shotgun (WGS) entry which is preliminary data.</text>
</comment>
<dbReference type="InterPro" id="IPR043504">
    <property type="entry name" value="Peptidase_S1_PA_chymotrypsin"/>
</dbReference>
<feature type="compositionally biased region" description="Low complexity" evidence="8">
    <location>
        <begin position="433"/>
        <end position="460"/>
    </location>
</feature>
<evidence type="ECO:0000256" key="8">
    <source>
        <dbReference type="SAM" id="MobiDB-lite"/>
    </source>
</evidence>
<dbReference type="FunFam" id="2.40.10.10:FF:000006">
    <property type="entry name" value="Serine proteinase stubble"/>
    <property type="match status" value="1"/>
</dbReference>
<evidence type="ECO:0000256" key="7">
    <source>
        <dbReference type="RuleBase" id="RU363034"/>
    </source>
</evidence>
<evidence type="ECO:0000313" key="11">
    <source>
        <dbReference type="EMBL" id="KAK3875423.1"/>
    </source>
</evidence>
<feature type="region of interest" description="Disordered" evidence="8">
    <location>
        <begin position="429"/>
        <end position="460"/>
    </location>
</feature>
<feature type="compositionally biased region" description="Polar residues" evidence="8">
    <location>
        <begin position="284"/>
        <end position="294"/>
    </location>
</feature>
<dbReference type="PRINTS" id="PR00722">
    <property type="entry name" value="CHYMOTRYPSIN"/>
</dbReference>
<sequence length="741" mass="80511">MHNNTPTTNVTAAISHMLLQMRNSVTSLRRSVVPGMRYAADRLTKDVAPTIGQVIIDAGNNLALRTAEGLQSTAQVVSTRIVPAIEDKLVEASNAAVPYINKGIDVLGTGLQRGAQMVTRGTSSGIERLGSKVLGQRRHNRVKAIAGNIREGISSGLNNLASAISSFSTSGSAPSTTQDDTTYHTDTNHNYHINNNQDYHDYQINNHDYHDYHDVNQDYNNNNPNQGYSNNANQGYSNNANQGYNYNANQGYNYNANQGYNYNANQGYNNNNANSDYFDHRYSQVPQGKDNNPGGNYDGGRPGVGSVGEAVGRVVGSTAFALSSRLLGNNLTRAVAPLAKSVSEVVGQSVPAVSFGDGRIVIDLPGVGGAETERADPPPRSCTTPAGETGLCQDLSDCPDLILDLTNLRKSVCFKSLFVPGVCCPANTRTTSRPQVTARPTTRRPPTQTPTALTTRQPPIVATTPRPPPPIQPLTPQQHNQQCGVPQVPTFRIVGGEEARRGQWPWMAAVWLHGPKKTEFWCGASLVSTNYVLTAAHCTKDSRGKTFDPRQFSVRLGDHNIFSESDDFISNPQTYRVNEIKPHPEFRAHGFYNDVALLKLSRPAILTEYILPVCLPGPALAAQPLDALVAQTPSVIGWGSTYYGGKENPTLREAKLPIWRNSDCNDAYFQPITEIFLCAGFVEGGRDACQGDSGGPLQLYMAGRWVQIGLVSFGNRCAEPGYPGVYTRITHFMPWITANMV</sequence>
<keyword evidence="2" id="KW-0732">Signal</keyword>
<evidence type="ECO:0000256" key="2">
    <source>
        <dbReference type="ARBA" id="ARBA00022729"/>
    </source>
</evidence>
<feature type="domain" description="Clip" evidence="10">
    <location>
        <begin position="381"/>
        <end position="424"/>
    </location>
</feature>
<dbReference type="InterPro" id="IPR001314">
    <property type="entry name" value="Peptidase_S1A"/>
</dbReference>
<dbReference type="SMART" id="SM00020">
    <property type="entry name" value="Tryp_SPc"/>
    <property type="match status" value="1"/>
</dbReference>
<dbReference type="InterPro" id="IPR022700">
    <property type="entry name" value="CLIP"/>
</dbReference>
<evidence type="ECO:0000259" key="9">
    <source>
        <dbReference type="PROSITE" id="PS50240"/>
    </source>
</evidence>
<dbReference type="PROSITE" id="PS00134">
    <property type="entry name" value="TRYPSIN_HIS"/>
    <property type="match status" value="1"/>
</dbReference>
<dbReference type="CDD" id="cd00190">
    <property type="entry name" value="Tryp_SPc"/>
    <property type="match status" value="1"/>
</dbReference>
<dbReference type="PANTHER" id="PTHR24252:SF7">
    <property type="entry name" value="HYALIN"/>
    <property type="match status" value="1"/>
</dbReference>
<dbReference type="PROSITE" id="PS00135">
    <property type="entry name" value="TRYPSIN_SER"/>
    <property type="match status" value="1"/>
</dbReference>
<feature type="compositionally biased region" description="Low complexity" evidence="8">
    <location>
        <begin position="166"/>
        <end position="180"/>
    </location>
</feature>
<evidence type="ECO:0000259" key="10">
    <source>
        <dbReference type="PROSITE" id="PS51888"/>
    </source>
</evidence>